<name>A0A382DKX7_9ZZZZ</name>
<dbReference type="AlphaFoldDB" id="A0A382DKX7"/>
<accession>A0A382DKX7</accession>
<evidence type="ECO:0008006" key="2">
    <source>
        <dbReference type="Google" id="ProtNLM"/>
    </source>
</evidence>
<organism evidence="1">
    <name type="scientific">marine metagenome</name>
    <dbReference type="NCBI Taxonomy" id="408172"/>
    <lineage>
        <taxon>unclassified sequences</taxon>
        <taxon>metagenomes</taxon>
        <taxon>ecological metagenomes</taxon>
    </lineage>
</organism>
<reference evidence="1" key="1">
    <citation type="submission" date="2018-05" db="EMBL/GenBank/DDBJ databases">
        <authorList>
            <person name="Lanie J.A."/>
            <person name="Ng W.-L."/>
            <person name="Kazmierczak K.M."/>
            <person name="Andrzejewski T.M."/>
            <person name="Davidsen T.M."/>
            <person name="Wayne K.J."/>
            <person name="Tettelin H."/>
            <person name="Glass J.I."/>
            <person name="Rusch D."/>
            <person name="Podicherti R."/>
            <person name="Tsui H.-C.T."/>
            <person name="Winkler M.E."/>
        </authorList>
    </citation>
    <scope>NUCLEOTIDE SEQUENCE</scope>
</reference>
<protein>
    <recommendedName>
        <fullName evidence="2">Phytanoyl-CoA dioxygenase</fullName>
    </recommendedName>
</protein>
<gene>
    <name evidence="1" type="ORF">METZ01_LOCUS191121</name>
</gene>
<dbReference type="EMBL" id="UINC01039578">
    <property type="protein sequence ID" value="SVB38267.1"/>
    <property type="molecule type" value="Genomic_DNA"/>
</dbReference>
<proteinExistence type="predicted"/>
<feature type="non-terminal residue" evidence="1">
    <location>
        <position position="76"/>
    </location>
</feature>
<evidence type="ECO:0000313" key="1">
    <source>
        <dbReference type="EMBL" id="SVB38267.1"/>
    </source>
</evidence>
<sequence>MPLTEREARFFDVFGYLAFPGLFAREAEDITRAFETVWAEHGGGHNQRPHDHEQNSALLPFIDRHPYLCSLLDDER</sequence>